<name>A0A381WW45_9ZZZZ</name>
<dbReference type="InterPro" id="IPR011042">
    <property type="entry name" value="6-blade_b-propeller_TolB-like"/>
</dbReference>
<dbReference type="SUPFAM" id="SSF63829">
    <property type="entry name" value="Calcium-dependent phosphotriesterase"/>
    <property type="match status" value="1"/>
</dbReference>
<feature type="domain" description="SMP-30/Gluconolactonase/LRE-like region" evidence="2">
    <location>
        <begin position="15"/>
        <end position="266"/>
    </location>
</feature>
<accession>A0A381WW45</accession>
<dbReference type="AlphaFoldDB" id="A0A381WW45"/>
<sequence length="295" mass="31757">MTTRTPELLVDNLFFPEGPRWRVDGDGVGKLWFSDVLAKDIKTVDLTGNLRSVAAVPEMPSGLGWWPAGTFVAVSLDGKLNTIGDDGTVTPVADMFALDGFSCNDMVVDAHGRSYIGSFQKLDEMRHPGPGNMPGFSHIILVQPDGAARIVADRMTFPNGPVVSPDGRTYIVAETFANRLTAFDIEDDGSLTNRRVWADIGAPTDGITMDEEGCLWVAVPYYIYGGPGGFVRVREGGEIVDRIDVDGVASYACTLGGPEMKTLFLCQSTLMGRERYQGDGRIMVVDVDVPGTGGP</sequence>
<dbReference type="PANTHER" id="PTHR47572:SF4">
    <property type="entry name" value="LACTONASE DRP35"/>
    <property type="match status" value="1"/>
</dbReference>
<evidence type="ECO:0000313" key="3">
    <source>
        <dbReference type="EMBL" id="SVA56724.1"/>
    </source>
</evidence>
<reference evidence="3" key="1">
    <citation type="submission" date="2018-05" db="EMBL/GenBank/DDBJ databases">
        <authorList>
            <person name="Lanie J.A."/>
            <person name="Ng W.-L."/>
            <person name="Kazmierczak K.M."/>
            <person name="Andrzejewski T.M."/>
            <person name="Davidsen T.M."/>
            <person name="Wayne K.J."/>
            <person name="Tettelin H."/>
            <person name="Glass J.I."/>
            <person name="Rusch D."/>
            <person name="Podicherti R."/>
            <person name="Tsui H.-C.T."/>
            <person name="Winkler M.E."/>
        </authorList>
    </citation>
    <scope>NUCLEOTIDE SEQUENCE</scope>
</reference>
<dbReference type="InterPro" id="IPR013658">
    <property type="entry name" value="SGL"/>
</dbReference>
<dbReference type="EMBL" id="UINC01013079">
    <property type="protein sequence ID" value="SVA56724.1"/>
    <property type="molecule type" value="Genomic_DNA"/>
</dbReference>
<evidence type="ECO:0000259" key="2">
    <source>
        <dbReference type="Pfam" id="PF08450"/>
    </source>
</evidence>
<organism evidence="3">
    <name type="scientific">marine metagenome</name>
    <dbReference type="NCBI Taxonomy" id="408172"/>
    <lineage>
        <taxon>unclassified sequences</taxon>
        <taxon>metagenomes</taxon>
        <taxon>ecological metagenomes</taxon>
    </lineage>
</organism>
<gene>
    <name evidence="3" type="ORF">METZ01_LOCUS109578</name>
</gene>
<dbReference type="Gene3D" id="2.120.10.30">
    <property type="entry name" value="TolB, C-terminal domain"/>
    <property type="match status" value="1"/>
</dbReference>
<dbReference type="PANTHER" id="PTHR47572">
    <property type="entry name" value="LIPOPROTEIN-RELATED"/>
    <property type="match status" value="1"/>
</dbReference>
<evidence type="ECO:0000256" key="1">
    <source>
        <dbReference type="ARBA" id="ARBA00022801"/>
    </source>
</evidence>
<dbReference type="Pfam" id="PF08450">
    <property type="entry name" value="SGL"/>
    <property type="match status" value="1"/>
</dbReference>
<dbReference type="GO" id="GO:0016787">
    <property type="term" value="F:hydrolase activity"/>
    <property type="evidence" value="ECO:0007669"/>
    <property type="project" value="UniProtKB-KW"/>
</dbReference>
<keyword evidence="1" id="KW-0378">Hydrolase</keyword>
<dbReference type="InterPro" id="IPR051262">
    <property type="entry name" value="SMP-30/CGR1_Lactonase"/>
</dbReference>
<proteinExistence type="predicted"/>
<protein>
    <recommendedName>
        <fullName evidence="2">SMP-30/Gluconolactonase/LRE-like region domain-containing protein</fullName>
    </recommendedName>
</protein>